<feature type="transmembrane region" description="Helical" evidence="1">
    <location>
        <begin position="27"/>
        <end position="49"/>
    </location>
</feature>
<dbReference type="Pfam" id="PF10958">
    <property type="entry name" value="DUF2759"/>
    <property type="match status" value="1"/>
</dbReference>
<keyword evidence="3" id="KW-1185">Reference proteome</keyword>
<evidence type="ECO:0000313" key="3">
    <source>
        <dbReference type="Proteomes" id="UP001156102"/>
    </source>
</evidence>
<proteinExistence type="predicted"/>
<name>A0AA41X199_9BACI</name>
<reference evidence="2" key="1">
    <citation type="submission" date="2022-07" db="EMBL/GenBank/DDBJ databases">
        <authorList>
            <person name="Li W.-J."/>
            <person name="Deng Q.-Q."/>
        </authorList>
    </citation>
    <scope>NUCLEOTIDE SEQUENCE</scope>
    <source>
        <strain evidence="2">SYSU M60031</strain>
    </source>
</reference>
<keyword evidence="1" id="KW-1133">Transmembrane helix</keyword>
<keyword evidence="1" id="KW-0812">Transmembrane</keyword>
<dbReference type="Proteomes" id="UP001156102">
    <property type="component" value="Unassembled WGS sequence"/>
</dbReference>
<dbReference type="RefSeq" id="WP_254756477.1">
    <property type="nucleotide sequence ID" value="NZ_JANCLT010000001.1"/>
</dbReference>
<sequence>MGLVIIFALVALLGAYATLRTLKEKNMLGLVFSFLTFAIFGWFSVMTVLNSGYPPAH</sequence>
<accession>A0AA41X199</accession>
<evidence type="ECO:0000313" key="2">
    <source>
        <dbReference type="EMBL" id="MCP8967124.1"/>
    </source>
</evidence>
<protein>
    <submittedName>
        <fullName evidence="2">DUF2759 domain-containing protein</fullName>
    </submittedName>
</protein>
<evidence type="ECO:0000256" key="1">
    <source>
        <dbReference type="SAM" id="Phobius"/>
    </source>
</evidence>
<dbReference type="EMBL" id="JANCLT010000001">
    <property type="protein sequence ID" value="MCP8967124.1"/>
    <property type="molecule type" value="Genomic_DNA"/>
</dbReference>
<keyword evidence="1" id="KW-0472">Membrane</keyword>
<comment type="caution">
    <text evidence="2">The sequence shown here is derived from an EMBL/GenBank/DDBJ whole genome shotgun (WGS) entry which is preliminary data.</text>
</comment>
<organism evidence="2 3">
    <name type="scientific">Ectobacillus ponti</name>
    <dbReference type="NCBI Taxonomy" id="2961894"/>
    <lineage>
        <taxon>Bacteria</taxon>
        <taxon>Bacillati</taxon>
        <taxon>Bacillota</taxon>
        <taxon>Bacilli</taxon>
        <taxon>Bacillales</taxon>
        <taxon>Bacillaceae</taxon>
        <taxon>Ectobacillus</taxon>
    </lineage>
</organism>
<gene>
    <name evidence="2" type="ORF">NK662_01055</name>
</gene>
<dbReference type="AlphaFoldDB" id="A0AA41X199"/>
<dbReference type="InterPro" id="IPR024490">
    <property type="entry name" value="DUF2759"/>
</dbReference>